<sequence>MVFFVNMILGGVAGATVTALVPSGKPLAIE</sequence>
<gene>
    <name evidence="1" type="ORF">YPIATKOU_CDS0010</name>
</gene>
<name>A0AAU8KVD2_9CAUD</name>
<organism evidence="1">
    <name type="scientific">Acinetobacter phage vB_Ab_1137_KEN_03</name>
    <dbReference type="NCBI Taxonomy" id="3158853"/>
    <lineage>
        <taxon>Viruses</taxon>
        <taxon>Duplodnaviria</taxon>
        <taxon>Heunggongvirae</taxon>
        <taxon>Uroviricota</taxon>
        <taxon>Caudoviricetes</taxon>
        <taxon>Autographivirales</taxon>
        <taxon>Autoscriptoviridae</taxon>
        <taxon>Beijerinckvirinae</taxon>
        <taxon>Friunavirus</taxon>
    </lineage>
</organism>
<dbReference type="EMBL" id="PP841131">
    <property type="protein sequence ID" value="XCN27301.1"/>
    <property type="molecule type" value="Genomic_DNA"/>
</dbReference>
<protein>
    <submittedName>
        <fullName evidence="1">Uncharacterized protein</fullName>
    </submittedName>
</protein>
<proteinExistence type="predicted"/>
<evidence type="ECO:0000313" key="1">
    <source>
        <dbReference type="EMBL" id="XCN27301.1"/>
    </source>
</evidence>
<accession>A0AAU8KVD2</accession>
<reference evidence="1" key="1">
    <citation type="submission" date="2024-05" db="EMBL/GenBank/DDBJ databases">
        <title>Complete Genome Sequences of 14 Acinetobacter baumannii phages isolated in Kenya.</title>
        <authorList>
            <person name="Mwai F."/>
            <person name="Kigen C."/>
            <person name="Makobe C."/>
            <person name="Georges M."/>
            <person name="Mutai I."/>
            <person name="Odoyo E."/>
            <person name="Gachoya M."/>
            <person name="Musila L."/>
        </authorList>
    </citation>
    <scope>NUCLEOTIDE SEQUENCE</scope>
</reference>